<dbReference type="CDD" id="cd00590">
    <property type="entry name" value="RRM_SF"/>
    <property type="match status" value="1"/>
</dbReference>
<dbReference type="Gene3D" id="3.30.70.330">
    <property type="match status" value="1"/>
</dbReference>
<protein>
    <recommendedName>
        <fullName evidence="2">RRM domain-containing protein</fullName>
    </recommendedName>
</protein>
<comment type="caution">
    <text evidence="3">The sequence shown here is derived from an EMBL/GenBank/DDBJ whole genome shotgun (WGS) entry which is preliminary data.</text>
</comment>
<evidence type="ECO:0000256" key="1">
    <source>
        <dbReference type="PROSITE-ProRule" id="PRU00176"/>
    </source>
</evidence>
<dbReference type="InterPro" id="IPR012677">
    <property type="entry name" value="Nucleotide-bd_a/b_plait_sf"/>
</dbReference>
<dbReference type="PANTHER" id="PTHR33116:SF78">
    <property type="entry name" value="OS12G0587133 PROTEIN"/>
    <property type="match status" value="1"/>
</dbReference>
<evidence type="ECO:0000259" key="2">
    <source>
        <dbReference type="PROSITE" id="PS50102"/>
    </source>
</evidence>
<dbReference type="InterPro" id="IPR000504">
    <property type="entry name" value="RRM_dom"/>
</dbReference>
<dbReference type="Proteomes" id="UP001281410">
    <property type="component" value="Unassembled WGS sequence"/>
</dbReference>
<proteinExistence type="predicted"/>
<keyword evidence="4" id="KW-1185">Reference proteome</keyword>
<dbReference type="InterPro" id="IPR035979">
    <property type="entry name" value="RBD_domain_sf"/>
</dbReference>
<keyword evidence="1" id="KW-0694">RNA-binding</keyword>
<name>A0AAE0B4J2_9ROSI</name>
<dbReference type="EMBL" id="JANJYJ010000001">
    <property type="protein sequence ID" value="KAK3229124.1"/>
    <property type="molecule type" value="Genomic_DNA"/>
</dbReference>
<evidence type="ECO:0000313" key="4">
    <source>
        <dbReference type="Proteomes" id="UP001281410"/>
    </source>
</evidence>
<gene>
    <name evidence="3" type="ORF">Dsin_001005</name>
</gene>
<dbReference type="SMART" id="SM00360">
    <property type="entry name" value="RRM"/>
    <property type="match status" value="1"/>
</dbReference>
<dbReference type="PROSITE" id="PS50102">
    <property type="entry name" value="RRM"/>
    <property type="match status" value="1"/>
</dbReference>
<accession>A0AAE0B4J2</accession>
<reference evidence="3" key="1">
    <citation type="journal article" date="2023" name="Plant J.">
        <title>Genome sequences and population genomics provide insights into the demographic history, inbreeding, and mutation load of two 'living fossil' tree species of Dipteronia.</title>
        <authorList>
            <person name="Feng Y."/>
            <person name="Comes H.P."/>
            <person name="Chen J."/>
            <person name="Zhu S."/>
            <person name="Lu R."/>
            <person name="Zhang X."/>
            <person name="Li P."/>
            <person name="Qiu J."/>
            <person name="Olsen K.M."/>
            <person name="Qiu Y."/>
        </authorList>
    </citation>
    <scope>NUCLEOTIDE SEQUENCE</scope>
    <source>
        <strain evidence="3">NBL</strain>
    </source>
</reference>
<dbReference type="AlphaFoldDB" id="A0AAE0B4J2"/>
<organism evidence="3 4">
    <name type="scientific">Dipteronia sinensis</name>
    <dbReference type="NCBI Taxonomy" id="43782"/>
    <lineage>
        <taxon>Eukaryota</taxon>
        <taxon>Viridiplantae</taxon>
        <taxon>Streptophyta</taxon>
        <taxon>Embryophyta</taxon>
        <taxon>Tracheophyta</taxon>
        <taxon>Spermatophyta</taxon>
        <taxon>Magnoliopsida</taxon>
        <taxon>eudicotyledons</taxon>
        <taxon>Gunneridae</taxon>
        <taxon>Pentapetalae</taxon>
        <taxon>rosids</taxon>
        <taxon>malvids</taxon>
        <taxon>Sapindales</taxon>
        <taxon>Sapindaceae</taxon>
        <taxon>Hippocastanoideae</taxon>
        <taxon>Acereae</taxon>
        <taxon>Dipteronia</taxon>
    </lineage>
</organism>
<dbReference type="Pfam" id="PF00076">
    <property type="entry name" value="RRM_1"/>
    <property type="match status" value="1"/>
</dbReference>
<sequence>MKRTTVSPNWASAFKCKQASLPISYLGFPLGGRPSSKEFWNPVVSKIKNRLAPWKRKFLSKGGRLVLIKSAISSIPTYFLSVFKLHFGVAKMIEKLQMDFLWGDGAHKRKLHAVNWGEVCNRKAKGGLGIGRILDKNKALLVKWIWRFEKEDQSLWRRVICSKYKVDEISLYWNWHESKFTFVKSIETLLKVGSQTCRMIKEGFQTVVGSGNRADLWSDIFCDGRPLNVAFPRCFALAVKKSGVVQDFGNLVGERWDWNIVTRRPCFDWEKDQWRCFLLFLGCIPIRRHIRDTVAWSLTPTGRYRNVDAYAQGGGKDFRESLFSIFIGNLNPIVDMAGLWGMFKPFGNEWDVFLSSKKNYRRRCYAFIRFETLEEACKVASKVDGMHIYRWPISAKVAEYDWSRRRSPSFRPSRKAYFHNGRSRAEEDWLSRSALGVLNEFSNVGQVNQKLEARGFVFSSSFLGEKSIV</sequence>
<evidence type="ECO:0000313" key="3">
    <source>
        <dbReference type="EMBL" id="KAK3229124.1"/>
    </source>
</evidence>
<dbReference type="SUPFAM" id="SSF54928">
    <property type="entry name" value="RNA-binding domain, RBD"/>
    <property type="match status" value="1"/>
</dbReference>
<dbReference type="GO" id="GO:0003723">
    <property type="term" value="F:RNA binding"/>
    <property type="evidence" value="ECO:0007669"/>
    <property type="project" value="UniProtKB-UniRule"/>
</dbReference>
<feature type="domain" description="RRM" evidence="2">
    <location>
        <begin position="323"/>
        <end position="405"/>
    </location>
</feature>
<dbReference type="PANTHER" id="PTHR33116">
    <property type="entry name" value="REVERSE TRANSCRIPTASE ZINC-BINDING DOMAIN-CONTAINING PROTEIN-RELATED-RELATED"/>
    <property type="match status" value="1"/>
</dbReference>